<dbReference type="InterPro" id="IPR011551">
    <property type="entry name" value="NTP_PyrPHydrolase_MazG"/>
</dbReference>
<gene>
    <name evidence="2" type="ORF">METZ01_LOCUS393140</name>
</gene>
<dbReference type="AlphaFoldDB" id="A0A382V157"/>
<reference evidence="2" key="1">
    <citation type="submission" date="2018-05" db="EMBL/GenBank/DDBJ databases">
        <authorList>
            <person name="Lanie J.A."/>
            <person name="Ng W.-L."/>
            <person name="Kazmierczak K.M."/>
            <person name="Andrzejewski T.M."/>
            <person name="Davidsen T.M."/>
            <person name="Wayne K.J."/>
            <person name="Tettelin H."/>
            <person name="Glass J.I."/>
            <person name="Rusch D."/>
            <person name="Podicherti R."/>
            <person name="Tsui H.-C.T."/>
            <person name="Winkler M.E."/>
        </authorList>
    </citation>
    <scope>NUCLEOTIDE SEQUENCE</scope>
</reference>
<dbReference type="PANTHER" id="PTHR30522">
    <property type="entry name" value="NUCLEOSIDE TRIPHOSPHATE PYROPHOSPHOHYDROLASE"/>
    <property type="match status" value="1"/>
</dbReference>
<feature type="non-terminal residue" evidence="2">
    <location>
        <position position="1"/>
    </location>
</feature>
<dbReference type="SUPFAM" id="SSF101386">
    <property type="entry name" value="all-alpha NTP pyrophosphatases"/>
    <property type="match status" value="1"/>
</dbReference>
<name>A0A382V157_9ZZZZ</name>
<dbReference type="GO" id="GO:0046081">
    <property type="term" value="P:dUTP catabolic process"/>
    <property type="evidence" value="ECO:0007669"/>
    <property type="project" value="TreeGrafter"/>
</dbReference>
<dbReference type="InterPro" id="IPR048015">
    <property type="entry name" value="NTP-PPase_MazG-like_N"/>
</dbReference>
<dbReference type="PANTHER" id="PTHR30522:SF0">
    <property type="entry name" value="NUCLEOSIDE TRIPHOSPHATE PYROPHOSPHOHYDROLASE"/>
    <property type="match status" value="1"/>
</dbReference>
<dbReference type="GO" id="GO:0046076">
    <property type="term" value="P:dTTP catabolic process"/>
    <property type="evidence" value="ECO:0007669"/>
    <property type="project" value="TreeGrafter"/>
</dbReference>
<proteinExistence type="predicted"/>
<dbReference type="GO" id="GO:0047429">
    <property type="term" value="F:nucleoside triphosphate diphosphatase activity"/>
    <property type="evidence" value="ECO:0007669"/>
    <property type="project" value="TreeGrafter"/>
</dbReference>
<dbReference type="EMBL" id="UINC01148419">
    <property type="protein sequence ID" value="SVD40286.1"/>
    <property type="molecule type" value="Genomic_DNA"/>
</dbReference>
<dbReference type="FunFam" id="1.10.287.1080:FF:000001">
    <property type="entry name" value="Nucleoside triphosphate pyrophosphohydrolase"/>
    <property type="match status" value="1"/>
</dbReference>
<dbReference type="GO" id="GO:0006203">
    <property type="term" value="P:dGTP catabolic process"/>
    <property type="evidence" value="ECO:0007669"/>
    <property type="project" value="TreeGrafter"/>
</dbReference>
<dbReference type="Pfam" id="PF03819">
    <property type="entry name" value="MazG"/>
    <property type="match status" value="1"/>
</dbReference>
<evidence type="ECO:0000313" key="2">
    <source>
        <dbReference type="EMBL" id="SVD40286.1"/>
    </source>
</evidence>
<dbReference type="InterPro" id="IPR004518">
    <property type="entry name" value="MazG-like_dom"/>
</dbReference>
<dbReference type="CDD" id="cd11528">
    <property type="entry name" value="NTP-PPase_MazG_Nterm"/>
    <property type="match status" value="1"/>
</dbReference>
<dbReference type="GO" id="GO:0006950">
    <property type="term" value="P:response to stress"/>
    <property type="evidence" value="ECO:0007669"/>
    <property type="project" value="UniProtKB-ARBA"/>
</dbReference>
<protein>
    <recommendedName>
        <fullName evidence="1">NTP pyrophosphohydrolase MazG-like domain-containing protein</fullName>
    </recommendedName>
</protein>
<dbReference type="NCBIfam" id="TIGR00444">
    <property type="entry name" value="mazG"/>
    <property type="match status" value="1"/>
</dbReference>
<sequence length="222" mass="24972">QRLREIVAKLRAPDGCPWDIEQTHQSLSDCLVEETSEVLETIDNQDMPAMREELGDLLLQVVMHSQIAEESNSFDLEDVAREINEKLIRRHPHVFGEEAELESADDVLARWDEIKAEEKDAKGVPSDKRKIFRDLPPRLPALLFASDVFKRADKAGLAAKASWNEPKGNTSVVEPAENKMGRELFLLVSACRKAGVDPESALRRYASEIVEALEPQSSLEKD</sequence>
<dbReference type="GO" id="GO:0046052">
    <property type="term" value="P:UTP catabolic process"/>
    <property type="evidence" value="ECO:0007669"/>
    <property type="project" value="TreeGrafter"/>
</dbReference>
<accession>A0A382V157</accession>
<evidence type="ECO:0000259" key="1">
    <source>
        <dbReference type="Pfam" id="PF03819"/>
    </source>
</evidence>
<feature type="domain" description="NTP pyrophosphohydrolase MazG-like" evidence="1">
    <location>
        <begin position="22"/>
        <end position="95"/>
    </location>
</feature>
<dbReference type="GO" id="GO:0046061">
    <property type="term" value="P:dATP catabolic process"/>
    <property type="evidence" value="ECO:0007669"/>
    <property type="project" value="TreeGrafter"/>
</dbReference>
<organism evidence="2">
    <name type="scientific">marine metagenome</name>
    <dbReference type="NCBI Taxonomy" id="408172"/>
    <lineage>
        <taxon>unclassified sequences</taxon>
        <taxon>metagenomes</taxon>
        <taxon>ecological metagenomes</taxon>
    </lineage>
</organism>
<dbReference type="GO" id="GO:0046047">
    <property type="term" value="P:TTP catabolic process"/>
    <property type="evidence" value="ECO:0007669"/>
    <property type="project" value="TreeGrafter"/>
</dbReference>
<dbReference type="Gene3D" id="1.10.287.1080">
    <property type="entry name" value="MazG-like"/>
    <property type="match status" value="2"/>
</dbReference>